<dbReference type="Gene3D" id="1.20.1290.10">
    <property type="entry name" value="AhpD-like"/>
    <property type="match status" value="1"/>
</dbReference>
<feature type="domain" description="Carboxymuconolactone decarboxylase-like" evidence="1">
    <location>
        <begin position="17"/>
        <end position="93"/>
    </location>
</feature>
<dbReference type="PANTHER" id="PTHR34846">
    <property type="entry name" value="4-CARBOXYMUCONOLACTONE DECARBOXYLASE FAMILY PROTEIN (AFU_ORTHOLOGUE AFUA_6G11590)"/>
    <property type="match status" value="1"/>
</dbReference>
<dbReference type="InterPro" id="IPR029032">
    <property type="entry name" value="AhpD-like"/>
</dbReference>
<dbReference type="Proteomes" id="UP001527090">
    <property type="component" value="Unassembled WGS sequence"/>
</dbReference>
<dbReference type="InterPro" id="IPR003779">
    <property type="entry name" value="CMD-like"/>
</dbReference>
<dbReference type="Pfam" id="PF02627">
    <property type="entry name" value="CMD"/>
    <property type="match status" value="1"/>
</dbReference>
<dbReference type="EMBL" id="JAMDLY010000006">
    <property type="protein sequence ID" value="MCY9528885.1"/>
    <property type="molecule type" value="Genomic_DNA"/>
</dbReference>
<dbReference type="InterPro" id="IPR004675">
    <property type="entry name" value="AhpD_core"/>
</dbReference>
<name>A0ABT4E580_PAEAL</name>
<organism evidence="2 3">
    <name type="scientific">Paenibacillus alvei</name>
    <name type="common">Bacillus alvei</name>
    <dbReference type="NCBI Taxonomy" id="44250"/>
    <lineage>
        <taxon>Bacteria</taxon>
        <taxon>Bacillati</taxon>
        <taxon>Bacillota</taxon>
        <taxon>Bacilli</taxon>
        <taxon>Bacillales</taxon>
        <taxon>Paenibacillaceae</taxon>
        <taxon>Paenibacillus</taxon>
    </lineage>
</organism>
<dbReference type="SUPFAM" id="SSF69118">
    <property type="entry name" value="AhpD-like"/>
    <property type="match status" value="1"/>
</dbReference>
<gene>
    <name evidence="2" type="ORF">M5X04_05940</name>
</gene>
<dbReference type="RefSeq" id="WP_268631812.1">
    <property type="nucleotide sequence ID" value="NZ_JAMDLY010000006.1"/>
</dbReference>
<reference evidence="2 3" key="1">
    <citation type="submission" date="2022-05" db="EMBL/GenBank/DDBJ databases">
        <title>Genome Sequencing of Bee-Associated Microbes.</title>
        <authorList>
            <person name="Dunlap C."/>
        </authorList>
    </citation>
    <scope>NUCLEOTIDE SEQUENCE [LARGE SCALE GENOMIC DNA]</scope>
    <source>
        <strain evidence="2 3">NRRL NRS-750</strain>
    </source>
</reference>
<sequence>MKLRFNYRKENTPAFQAMLAMDKYASSSMEDKVLHELIKIRASQINGCSYCIDKHTSDLLKMGDHDRRIRLMSVWRETSLFTDKEKAVLELTEYVTTVANAGVPDLVYERVREYFSEKEYVDLVMAIATINSWNRIAISMGMHPDCFDQ</sequence>
<comment type="caution">
    <text evidence="2">The sequence shown here is derived from an EMBL/GenBank/DDBJ whole genome shotgun (WGS) entry which is preliminary data.</text>
</comment>
<evidence type="ECO:0000313" key="3">
    <source>
        <dbReference type="Proteomes" id="UP001527090"/>
    </source>
</evidence>
<evidence type="ECO:0000259" key="1">
    <source>
        <dbReference type="Pfam" id="PF02627"/>
    </source>
</evidence>
<proteinExistence type="predicted"/>
<protein>
    <submittedName>
        <fullName evidence="2">Carboxymuconolactone decarboxylase family protein</fullName>
    </submittedName>
</protein>
<evidence type="ECO:0000313" key="2">
    <source>
        <dbReference type="EMBL" id="MCY9528885.1"/>
    </source>
</evidence>
<dbReference type="PANTHER" id="PTHR34846:SF10">
    <property type="entry name" value="CYTOPLASMIC PROTEIN"/>
    <property type="match status" value="1"/>
</dbReference>
<dbReference type="NCBIfam" id="TIGR00778">
    <property type="entry name" value="ahpD_dom"/>
    <property type="match status" value="1"/>
</dbReference>
<keyword evidence="3" id="KW-1185">Reference proteome</keyword>
<accession>A0ABT4E580</accession>